<organism evidence="1 2">
    <name type="scientific">Mesorhizobium australafricanum</name>
    <dbReference type="NCBI Taxonomy" id="3072311"/>
    <lineage>
        <taxon>Bacteria</taxon>
        <taxon>Pseudomonadati</taxon>
        <taxon>Pseudomonadota</taxon>
        <taxon>Alphaproteobacteria</taxon>
        <taxon>Hyphomicrobiales</taxon>
        <taxon>Phyllobacteriaceae</taxon>
        <taxon>Mesorhizobium</taxon>
    </lineage>
</organism>
<comment type="caution">
    <text evidence="1">The sequence shown here is derived from an EMBL/GenBank/DDBJ whole genome shotgun (WGS) entry which is preliminary data.</text>
</comment>
<evidence type="ECO:0000313" key="1">
    <source>
        <dbReference type="EMBL" id="MDX8440626.1"/>
    </source>
</evidence>
<reference evidence="1 2" key="1">
    <citation type="submission" date="2023-08" db="EMBL/GenBank/DDBJ databases">
        <title>Implementing the SeqCode for naming new Mesorhizobium species isolated from Vachellia karroo root nodules.</title>
        <authorList>
            <person name="Van Lill M."/>
        </authorList>
    </citation>
    <scope>NUCLEOTIDE SEQUENCE [LARGE SCALE GENOMIC DNA]</scope>
    <source>
        <strain evidence="1 2">VK3E</strain>
    </source>
</reference>
<proteinExistence type="predicted"/>
<accession>A0ABU4WX35</accession>
<dbReference type="Proteomes" id="UP001272097">
    <property type="component" value="Unassembled WGS sequence"/>
</dbReference>
<dbReference type="EMBL" id="JAVIIS010000016">
    <property type="protein sequence ID" value="MDX8440626.1"/>
    <property type="molecule type" value="Genomic_DNA"/>
</dbReference>
<evidence type="ECO:0000313" key="2">
    <source>
        <dbReference type="Proteomes" id="UP001272097"/>
    </source>
</evidence>
<name>A0ABU4WX35_9HYPH</name>
<keyword evidence="2" id="KW-1185">Reference proteome</keyword>
<dbReference type="RefSeq" id="WP_140610691.1">
    <property type="nucleotide sequence ID" value="NZ_JAVIIS010000016.1"/>
</dbReference>
<gene>
    <name evidence="1" type="ORF">RFM51_13580</name>
</gene>
<sequence length="101" mass="11145">MKVTAAGIDRIKIGNADASGQGAHFVVWLYLQVDEGGTQTGQELVVSVPYDAQMTFDDLATQAFEKAHAMLRACCEIDEAMWWKQFNRSLAPLPEWTPGAQ</sequence>
<protein>
    <submittedName>
        <fullName evidence="1">Uncharacterized protein</fullName>
    </submittedName>
</protein>